<dbReference type="EMBL" id="CP118224">
    <property type="protein sequence ID" value="WMC09479.1"/>
    <property type="molecule type" value="Genomic_DNA"/>
</dbReference>
<accession>A0AA50KL09</accession>
<feature type="binding site" evidence="13">
    <location>
        <position position="222"/>
    </location>
    <ligand>
        <name>1-deoxy-D-xylulose 5-phosphate</name>
        <dbReference type="ChEBI" id="CHEBI:57792"/>
    </ligand>
</feature>
<dbReference type="Pfam" id="PF08436">
    <property type="entry name" value="DXP_redisom_C"/>
    <property type="match status" value="1"/>
</dbReference>
<feature type="binding site" evidence="13">
    <location>
        <position position="11"/>
    </location>
    <ligand>
        <name>NADPH</name>
        <dbReference type="ChEBI" id="CHEBI:57783"/>
    </ligand>
</feature>
<keyword evidence="7 13" id="KW-0560">Oxidoreductase</keyword>
<dbReference type="PANTHER" id="PTHR30525">
    <property type="entry name" value="1-DEOXY-D-XYLULOSE 5-PHOSPHATE REDUCTOISOMERASE"/>
    <property type="match status" value="1"/>
</dbReference>
<evidence type="ECO:0000256" key="4">
    <source>
        <dbReference type="ARBA" id="ARBA00012366"/>
    </source>
</evidence>
<name>A0AA50KL09_9GAMM</name>
<feature type="binding site" evidence="13">
    <location>
        <position position="125"/>
    </location>
    <ligand>
        <name>1-deoxy-D-xylulose 5-phosphate</name>
        <dbReference type="ChEBI" id="CHEBI:57792"/>
    </ligand>
</feature>
<keyword evidence="18" id="KW-1185">Reference proteome</keyword>
<feature type="binding site" evidence="13">
    <location>
        <position position="126"/>
    </location>
    <ligand>
        <name>NADPH</name>
        <dbReference type="ChEBI" id="CHEBI:57783"/>
    </ligand>
</feature>
<feature type="binding site" evidence="13">
    <location>
        <position position="209"/>
    </location>
    <ligand>
        <name>1-deoxy-D-xylulose 5-phosphate</name>
        <dbReference type="ChEBI" id="CHEBI:57792"/>
    </ligand>
</feature>
<dbReference type="SUPFAM" id="SSF51735">
    <property type="entry name" value="NAD(P)-binding Rossmann-fold domains"/>
    <property type="match status" value="1"/>
</dbReference>
<dbReference type="Proteomes" id="UP001223802">
    <property type="component" value="Chromosome"/>
</dbReference>
<feature type="binding site" evidence="13">
    <location>
        <position position="37"/>
    </location>
    <ligand>
        <name>NADPH</name>
        <dbReference type="ChEBI" id="CHEBI:57783"/>
    </ligand>
</feature>
<dbReference type="InterPro" id="IPR013512">
    <property type="entry name" value="DXP_reductoisomerase_N"/>
</dbReference>
<evidence type="ECO:0000259" key="14">
    <source>
        <dbReference type="Pfam" id="PF02670"/>
    </source>
</evidence>
<dbReference type="InterPro" id="IPR013644">
    <property type="entry name" value="DXP_reductoisomerase_C"/>
</dbReference>
<comment type="cofactor">
    <cofactor evidence="1">
        <name>Co(2+)</name>
        <dbReference type="ChEBI" id="CHEBI:48828"/>
    </cofactor>
</comment>
<feature type="binding site" evidence="13">
    <location>
        <position position="124"/>
    </location>
    <ligand>
        <name>NADPH</name>
        <dbReference type="ChEBI" id="CHEBI:57783"/>
    </ligand>
</feature>
<feature type="domain" description="1-deoxy-D-xylulose 5-phosphate reductoisomerase C-terminal" evidence="15">
    <location>
        <begin position="146"/>
        <end position="239"/>
    </location>
</feature>
<feature type="binding site" evidence="13">
    <location>
        <position position="150"/>
    </location>
    <ligand>
        <name>Mn(2+)</name>
        <dbReference type="ChEBI" id="CHEBI:29035"/>
    </ligand>
</feature>
<evidence type="ECO:0000259" key="16">
    <source>
        <dbReference type="Pfam" id="PF13288"/>
    </source>
</evidence>
<dbReference type="GO" id="GO:0051484">
    <property type="term" value="P:isopentenyl diphosphate biosynthetic process, methylerythritol 4-phosphate pathway involved in terpenoid biosynthetic process"/>
    <property type="evidence" value="ECO:0007669"/>
    <property type="project" value="TreeGrafter"/>
</dbReference>
<evidence type="ECO:0000256" key="1">
    <source>
        <dbReference type="ARBA" id="ARBA00001941"/>
    </source>
</evidence>
<dbReference type="Gene3D" id="3.40.50.720">
    <property type="entry name" value="NAD(P)-binding Rossmann-like Domain"/>
    <property type="match status" value="1"/>
</dbReference>
<evidence type="ECO:0000256" key="3">
    <source>
        <dbReference type="ARBA" id="ARBA00006825"/>
    </source>
</evidence>
<keyword evidence="9 13" id="KW-0414">Isoprene biosynthesis</keyword>
<evidence type="ECO:0000256" key="7">
    <source>
        <dbReference type="ARBA" id="ARBA00023002"/>
    </source>
</evidence>
<feature type="binding site" evidence="13">
    <location>
        <position position="13"/>
    </location>
    <ligand>
        <name>NADPH</name>
        <dbReference type="ChEBI" id="CHEBI:57783"/>
    </ligand>
</feature>
<dbReference type="NCBIfam" id="NF009114">
    <property type="entry name" value="PRK12464.1"/>
    <property type="match status" value="1"/>
</dbReference>
<comment type="cofactor">
    <cofactor evidence="13">
        <name>Mg(2+)</name>
        <dbReference type="ChEBI" id="CHEBI:18420"/>
    </cofactor>
    <cofactor evidence="13">
        <name>Mn(2+)</name>
        <dbReference type="ChEBI" id="CHEBI:29035"/>
    </cofactor>
</comment>
<feature type="binding site" evidence="13">
    <location>
        <position position="215"/>
    </location>
    <ligand>
        <name>NADPH</name>
        <dbReference type="ChEBI" id="CHEBI:57783"/>
    </ligand>
</feature>
<feature type="binding site" evidence="13">
    <location>
        <position position="12"/>
    </location>
    <ligand>
        <name>NADPH</name>
        <dbReference type="ChEBI" id="CHEBI:57783"/>
    </ligand>
</feature>
<comment type="pathway">
    <text evidence="2 13">Isoprenoid biosynthesis; isopentenyl diphosphate biosynthesis via DXP pathway; isopentenyl diphosphate from 1-deoxy-D-xylulose 5-phosphate: step 1/6.</text>
</comment>
<feature type="binding site" evidence="13">
    <location>
        <position position="151"/>
    </location>
    <ligand>
        <name>1-deoxy-D-xylulose 5-phosphate</name>
        <dbReference type="ChEBI" id="CHEBI:57792"/>
    </ligand>
</feature>
<feature type="domain" description="1-deoxy-D-xylulose 5-phosphate reductoisomerase N-terminal" evidence="14">
    <location>
        <begin position="4"/>
        <end position="132"/>
    </location>
</feature>
<comment type="similarity">
    <text evidence="3 13">Belongs to the DXR family.</text>
</comment>
<dbReference type="InterPro" id="IPR026877">
    <property type="entry name" value="DXPR_C"/>
</dbReference>
<dbReference type="NCBIfam" id="NF003938">
    <property type="entry name" value="PRK05447.1-1"/>
    <property type="match status" value="1"/>
</dbReference>
<keyword evidence="6 13" id="KW-0521">NADP</keyword>
<dbReference type="FunFam" id="3.40.50.720:FF:000045">
    <property type="entry name" value="1-deoxy-D-xylulose 5-phosphate reductoisomerase"/>
    <property type="match status" value="1"/>
</dbReference>
<evidence type="ECO:0000256" key="12">
    <source>
        <dbReference type="ARBA" id="ARBA00071224"/>
    </source>
</evidence>
<keyword evidence="5 13" id="KW-0479">Metal-binding</keyword>
<evidence type="ECO:0000256" key="10">
    <source>
        <dbReference type="ARBA" id="ARBA00048543"/>
    </source>
</evidence>
<dbReference type="KEGG" id="ope:PU634_10160"/>
<comment type="catalytic activity">
    <reaction evidence="10">
        <text>2-C-methyl-D-erythritol 4-phosphate + NADP(+) = 1-deoxy-D-xylulose 5-phosphate + NADPH + H(+)</text>
        <dbReference type="Rhea" id="RHEA:13717"/>
        <dbReference type="ChEBI" id="CHEBI:15378"/>
        <dbReference type="ChEBI" id="CHEBI:57783"/>
        <dbReference type="ChEBI" id="CHEBI:57792"/>
        <dbReference type="ChEBI" id="CHEBI:58262"/>
        <dbReference type="ChEBI" id="CHEBI:58349"/>
        <dbReference type="EC" id="1.1.1.267"/>
    </reaction>
    <physiologicalReaction direction="right-to-left" evidence="10">
        <dbReference type="Rhea" id="RHEA:13719"/>
    </physiologicalReaction>
</comment>
<feature type="binding site" evidence="13">
    <location>
        <position position="227"/>
    </location>
    <ligand>
        <name>1-deoxy-D-xylulose 5-phosphate</name>
        <dbReference type="ChEBI" id="CHEBI:57792"/>
    </ligand>
</feature>
<comment type="function">
    <text evidence="11 13">Catalyzes the NADPH-dependent rearrangement and reduction of 1-deoxy-D-xylulose-5-phosphate (DXP) to 2-C-methyl-D-erythritol 4-phosphate (MEP).</text>
</comment>
<reference evidence="17 18" key="1">
    <citation type="submission" date="2023-02" db="EMBL/GenBank/DDBJ databases">
        <title>Complete genome sequence of a novel bacterium Oceanimonas sp. NTOU-MSR1 isolated from marine coast sediment.</title>
        <authorList>
            <person name="Yang H.-T."/>
            <person name="Chen Y.-L."/>
            <person name="Ho Y.-N."/>
        </authorList>
    </citation>
    <scope>NUCLEOTIDE SEQUENCE [LARGE SCALE GENOMIC DNA]</scope>
    <source>
        <strain evidence="17 18">NTOU-MSR1</strain>
    </source>
</reference>
<dbReference type="HAMAP" id="MF_00183">
    <property type="entry name" value="DXP_reductoisom"/>
    <property type="match status" value="1"/>
</dbReference>
<proteinExistence type="inferred from homology"/>
<gene>
    <name evidence="17" type="primary">ispC</name>
    <name evidence="13" type="synonym">dxr</name>
    <name evidence="17" type="ORF">PU634_10160</name>
</gene>
<evidence type="ECO:0000313" key="17">
    <source>
        <dbReference type="EMBL" id="WMC09479.1"/>
    </source>
</evidence>
<dbReference type="Pfam" id="PF02670">
    <property type="entry name" value="DXP_reductoisom"/>
    <property type="match status" value="1"/>
</dbReference>
<dbReference type="GO" id="GO:0030145">
    <property type="term" value="F:manganese ion binding"/>
    <property type="evidence" value="ECO:0007669"/>
    <property type="project" value="TreeGrafter"/>
</dbReference>
<evidence type="ECO:0000259" key="15">
    <source>
        <dbReference type="Pfam" id="PF08436"/>
    </source>
</evidence>
<feature type="binding site" evidence="13">
    <location>
        <position position="152"/>
    </location>
    <ligand>
        <name>1-deoxy-D-xylulose 5-phosphate</name>
        <dbReference type="ChEBI" id="CHEBI:57792"/>
    </ligand>
</feature>
<comment type="caution">
    <text evidence="13">Lacks conserved residue(s) required for the propagation of feature annotation.</text>
</comment>
<feature type="binding site" evidence="13">
    <location>
        <position position="231"/>
    </location>
    <ligand>
        <name>Mn(2+)</name>
        <dbReference type="ChEBI" id="CHEBI:29035"/>
    </ligand>
</feature>
<dbReference type="PIRSF" id="PIRSF006205">
    <property type="entry name" value="Dxp_reductismrs"/>
    <property type="match status" value="1"/>
</dbReference>
<dbReference type="SUPFAM" id="SSF69055">
    <property type="entry name" value="1-deoxy-D-xylulose-5-phosphate reductoisomerase, C-terminal domain"/>
    <property type="match status" value="1"/>
</dbReference>
<feature type="binding site" evidence="13">
    <location>
        <position position="231"/>
    </location>
    <ligand>
        <name>1-deoxy-D-xylulose 5-phosphate</name>
        <dbReference type="ChEBI" id="CHEBI:57792"/>
    </ligand>
</feature>
<feature type="domain" description="DXP reductoisomerase C-terminal" evidence="16">
    <location>
        <begin position="271"/>
        <end position="387"/>
    </location>
</feature>
<dbReference type="SUPFAM" id="SSF55347">
    <property type="entry name" value="Glyceraldehyde-3-phosphate dehydrogenase-like, C-terminal domain"/>
    <property type="match status" value="1"/>
</dbReference>
<feature type="binding site" evidence="13">
    <location>
        <position position="228"/>
    </location>
    <ligand>
        <name>1-deoxy-D-xylulose 5-phosphate</name>
        <dbReference type="ChEBI" id="CHEBI:57792"/>
    </ligand>
</feature>
<dbReference type="RefSeq" id="WP_306760675.1">
    <property type="nucleotide sequence ID" value="NZ_CP118224.1"/>
</dbReference>
<dbReference type="AlphaFoldDB" id="A0AA50KL09"/>
<dbReference type="EC" id="1.1.1.267" evidence="4 13"/>
<dbReference type="InterPro" id="IPR036169">
    <property type="entry name" value="DXPR_C_sf"/>
</dbReference>
<evidence type="ECO:0000256" key="5">
    <source>
        <dbReference type="ARBA" id="ARBA00022723"/>
    </source>
</evidence>
<evidence type="ECO:0000256" key="13">
    <source>
        <dbReference type="HAMAP-Rule" id="MF_00183"/>
    </source>
</evidence>
<organism evidence="17 18">
    <name type="scientific">Oceanimonas pelagia</name>
    <dbReference type="NCBI Taxonomy" id="3028314"/>
    <lineage>
        <taxon>Bacteria</taxon>
        <taxon>Pseudomonadati</taxon>
        <taxon>Pseudomonadota</taxon>
        <taxon>Gammaproteobacteria</taxon>
        <taxon>Aeromonadales</taxon>
        <taxon>Aeromonadaceae</taxon>
        <taxon>Oceanimonas</taxon>
    </lineage>
</organism>
<evidence type="ECO:0000256" key="9">
    <source>
        <dbReference type="ARBA" id="ARBA00023229"/>
    </source>
</evidence>
<evidence type="ECO:0000313" key="18">
    <source>
        <dbReference type="Proteomes" id="UP001223802"/>
    </source>
</evidence>
<dbReference type="Pfam" id="PF13288">
    <property type="entry name" value="DXPR_C"/>
    <property type="match status" value="1"/>
</dbReference>
<evidence type="ECO:0000256" key="2">
    <source>
        <dbReference type="ARBA" id="ARBA00005094"/>
    </source>
</evidence>
<dbReference type="FunFam" id="1.10.1740.10:FF:000004">
    <property type="entry name" value="1-deoxy-D-xylulose 5-phosphate reductoisomerase"/>
    <property type="match status" value="1"/>
</dbReference>
<evidence type="ECO:0000256" key="11">
    <source>
        <dbReference type="ARBA" id="ARBA00054845"/>
    </source>
</evidence>
<dbReference type="GO" id="GO:0070402">
    <property type="term" value="F:NADPH binding"/>
    <property type="evidence" value="ECO:0007669"/>
    <property type="project" value="InterPro"/>
</dbReference>
<protein>
    <recommendedName>
        <fullName evidence="12 13">1-deoxy-D-xylulose 5-phosphate reductoisomerase</fullName>
        <shortName evidence="13">DXP reductoisomerase</shortName>
        <ecNumber evidence="4 13">1.1.1.267</ecNumber>
    </recommendedName>
    <alternativeName>
        <fullName evidence="13">1-deoxyxylulose-5-phosphate reductoisomerase</fullName>
    </alternativeName>
    <alternativeName>
        <fullName evidence="13">2-C-methyl-D-erythritol 4-phosphate synthase</fullName>
    </alternativeName>
</protein>
<keyword evidence="8 13" id="KW-0464">Manganese</keyword>
<dbReference type="PANTHER" id="PTHR30525:SF0">
    <property type="entry name" value="1-DEOXY-D-XYLULOSE 5-PHOSPHATE REDUCTOISOMERASE, CHLOROPLASTIC"/>
    <property type="match status" value="1"/>
</dbReference>
<dbReference type="Gene3D" id="1.10.1740.10">
    <property type="match status" value="1"/>
</dbReference>
<evidence type="ECO:0000256" key="8">
    <source>
        <dbReference type="ARBA" id="ARBA00023211"/>
    </source>
</evidence>
<evidence type="ECO:0000256" key="6">
    <source>
        <dbReference type="ARBA" id="ARBA00022857"/>
    </source>
</evidence>
<dbReference type="NCBIfam" id="TIGR00243">
    <property type="entry name" value="Dxr"/>
    <property type="match status" value="1"/>
</dbReference>
<dbReference type="GO" id="GO:0030604">
    <property type="term" value="F:1-deoxy-D-xylulose-5-phosphate reductoisomerase activity"/>
    <property type="evidence" value="ECO:0007669"/>
    <property type="project" value="UniProtKB-UniRule"/>
</dbReference>
<sequence length="397" mass="41871">MQQLTILGATGSIGQSTLAVVRRHPERFSVFALTASRRVEPMLAHCLEFAPRFAVMADAMAAAELRRQLRDAGSATQVLQGEAALSEVAAAPEVNLVMAAIVGAAGLLPTLAAVQAGKRVLLANKEALVMSGELFIDAVHHSGAELLPVDSEHNAIFQCLPLELQRNPGRGDLAAAGIGKILLTGSGGPFRYTPVADLAAVTPAQAVNHPNWSMGPKISVDSATMMNKGLEYIEARWLFNAAPAQMEVLVHPQSVIHSMVQYSDGSVLAQLGQPDMMTPIAHTLAWPERIESGVAPLDFTRLGELSFMAPDMARYPCLQLAMDACAAGQGATTALNAANEVAVAAFLEGRLGFMAIAGINQKVMDSLGGTRAQALEDILALDAEARRLAGQLIETRA</sequence>
<feature type="binding site" evidence="13">
    <location>
        <position position="186"/>
    </location>
    <ligand>
        <name>1-deoxy-D-xylulose 5-phosphate</name>
        <dbReference type="ChEBI" id="CHEBI:57792"/>
    </ligand>
</feature>
<dbReference type="InterPro" id="IPR036291">
    <property type="entry name" value="NAD(P)-bd_dom_sf"/>
</dbReference>
<feature type="binding site" evidence="13">
    <location>
        <position position="10"/>
    </location>
    <ligand>
        <name>NADPH</name>
        <dbReference type="ChEBI" id="CHEBI:57783"/>
    </ligand>
</feature>
<dbReference type="InterPro" id="IPR003821">
    <property type="entry name" value="DXP_reductoisomerase"/>
</dbReference>
<keyword evidence="13" id="KW-0460">Magnesium</keyword>
<feature type="binding site" evidence="13">
    <location>
        <position position="152"/>
    </location>
    <ligand>
        <name>Mn(2+)</name>
        <dbReference type="ChEBI" id="CHEBI:29035"/>
    </ligand>
</feature>